<name>A0ACC1U6X1_9AGAR</name>
<evidence type="ECO:0000313" key="1">
    <source>
        <dbReference type="EMBL" id="KAJ3812831.1"/>
    </source>
</evidence>
<protein>
    <submittedName>
        <fullName evidence="1">Uncharacterized protein</fullName>
    </submittedName>
</protein>
<dbReference type="Proteomes" id="UP001163835">
    <property type="component" value="Unassembled WGS sequence"/>
</dbReference>
<dbReference type="EMBL" id="MU795011">
    <property type="protein sequence ID" value="KAJ3812831.1"/>
    <property type="molecule type" value="Genomic_DNA"/>
</dbReference>
<keyword evidence="2" id="KW-1185">Reference proteome</keyword>
<comment type="caution">
    <text evidence="1">The sequence shown here is derived from an EMBL/GenBank/DDBJ whole genome shotgun (WGS) entry which is preliminary data.</text>
</comment>
<evidence type="ECO:0000313" key="2">
    <source>
        <dbReference type="Proteomes" id="UP001163835"/>
    </source>
</evidence>
<sequence length="554" mass="62634">MSSSSETASFDLFPTPSPALPHALSPTRWPGSTPESTAILRQLLQENHEKWHIFFNNIGFHKQVFVFMFAILITVAYFIGSHISHRLLALWALGADKEVLKAAYKSDSELEKERPAFSSPEPITSANFRDHLRDERQVEFDILQRILMEKSRYFSAYVQFFTDILMVQKKDVASVLEDYVFSGLDVKTRAENGRIIQSPLFVHFFEGLLHALIFVGYGLEFNLPGMIIEGLALAAVHRPTPGFEELVSPTHEAGSGDYNIKNLTLEFRTSLDAGFHETHAFTILAHVMKDPMLVVKEANADDIFAIISEKEGEKSKLLRQYSDRWSFNASDAKEVERKIEELQWMNTLIFTVAGFKKSKQDDFRADFYFMHLVTSSLFLPSLTAHLSPSSQELLLRGYFAISLALYVARGRPKIDPKPLFEVAMDDNVFDPEEEPSIAPPALSTLSSSSKGSKEPNLWLPLISRAILHPDDHVPKFQRAVAHYANLYGSTRKGFFDGLGIELNGVERIDGTLFARAGALTQRRLGRDREGKSLISFWDFEGFYGEDGERSNDDF</sequence>
<accession>A0ACC1U6X1</accession>
<proteinExistence type="predicted"/>
<organism evidence="1 2">
    <name type="scientific">Lentinula aff. lateritia</name>
    <dbReference type="NCBI Taxonomy" id="2804960"/>
    <lineage>
        <taxon>Eukaryota</taxon>
        <taxon>Fungi</taxon>
        <taxon>Dikarya</taxon>
        <taxon>Basidiomycota</taxon>
        <taxon>Agaricomycotina</taxon>
        <taxon>Agaricomycetes</taxon>
        <taxon>Agaricomycetidae</taxon>
        <taxon>Agaricales</taxon>
        <taxon>Marasmiineae</taxon>
        <taxon>Omphalotaceae</taxon>
        <taxon>Lentinula</taxon>
    </lineage>
</organism>
<reference evidence="1" key="1">
    <citation type="submission" date="2022-09" db="EMBL/GenBank/DDBJ databases">
        <title>A Global Phylogenomic Analysis of the Shiitake Genus Lentinula.</title>
        <authorList>
            <consortium name="DOE Joint Genome Institute"/>
            <person name="Sierra-Patev S."/>
            <person name="Min B."/>
            <person name="Naranjo-Ortiz M."/>
            <person name="Looney B."/>
            <person name="Konkel Z."/>
            <person name="Slot J.C."/>
            <person name="Sakamoto Y."/>
            <person name="Steenwyk J.L."/>
            <person name="Rokas A."/>
            <person name="Carro J."/>
            <person name="Camarero S."/>
            <person name="Ferreira P."/>
            <person name="Molpeceres G."/>
            <person name="Ruiz-Duenas F.J."/>
            <person name="Serrano A."/>
            <person name="Henrissat B."/>
            <person name="Drula E."/>
            <person name="Hughes K.W."/>
            <person name="Mata J.L."/>
            <person name="Ishikawa N.K."/>
            <person name="Vargas-Isla R."/>
            <person name="Ushijima S."/>
            <person name="Smith C.A."/>
            <person name="Ahrendt S."/>
            <person name="Andreopoulos W."/>
            <person name="He G."/>
            <person name="Labutti K."/>
            <person name="Lipzen A."/>
            <person name="Ng V."/>
            <person name="Riley R."/>
            <person name="Sandor L."/>
            <person name="Barry K."/>
            <person name="Martinez A.T."/>
            <person name="Xiao Y."/>
            <person name="Gibbons J.G."/>
            <person name="Terashima K."/>
            <person name="Grigoriev I.V."/>
            <person name="Hibbett D.S."/>
        </authorList>
    </citation>
    <scope>NUCLEOTIDE SEQUENCE</scope>
    <source>
        <strain evidence="1">TMI1499</strain>
    </source>
</reference>
<gene>
    <name evidence="1" type="ORF">F5876DRAFT_36511</name>
</gene>